<accession>A0A644YTP2</accession>
<keyword evidence="2" id="KW-0808">Transferase</keyword>
<dbReference type="Gene3D" id="3.40.50.150">
    <property type="entry name" value="Vaccinia Virus protein VP39"/>
    <property type="match status" value="1"/>
</dbReference>
<dbReference type="PANTHER" id="PTHR43591:SF110">
    <property type="entry name" value="RHODANESE DOMAIN-CONTAINING PROTEIN"/>
    <property type="match status" value="1"/>
</dbReference>
<proteinExistence type="predicted"/>
<dbReference type="InterPro" id="IPR029063">
    <property type="entry name" value="SAM-dependent_MTases_sf"/>
</dbReference>
<dbReference type="Pfam" id="PF08241">
    <property type="entry name" value="Methyltransf_11"/>
    <property type="match status" value="1"/>
</dbReference>
<dbReference type="AlphaFoldDB" id="A0A644YTP2"/>
<dbReference type="GO" id="GO:0032259">
    <property type="term" value="P:methylation"/>
    <property type="evidence" value="ECO:0007669"/>
    <property type="project" value="UniProtKB-KW"/>
</dbReference>
<comment type="caution">
    <text evidence="2">The sequence shown here is derived from an EMBL/GenBank/DDBJ whole genome shotgun (WGS) entry which is preliminary data.</text>
</comment>
<dbReference type="InterPro" id="IPR013216">
    <property type="entry name" value="Methyltransf_11"/>
</dbReference>
<evidence type="ECO:0000313" key="2">
    <source>
        <dbReference type="EMBL" id="MPM31348.1"/>
    </source>
</evidence>
<name>A0A644YTP2_9ZZZZ</name>
<keyword evidence="2" id="KW-0830">Ubiquinone</keyword>
<evidence type="ECO:0000259" key="1">
    <source>
        <dbReference type="Pfam" id="PF08241"/>
    </source>
</evidence>
<organism evidence="2">
    <name type="scientific">bioreactor metagenome</name>
    <dbReference type="NCBI Taxonomy" id="1076179"/>
    <lineage>
        <taxon>unclassified sequences</taxon>
        <taxon>metagenomes</taxon>
        <taxon>ecological metagenomes</taxon>
    </lineage>
</organism>
<sequence length="290" mass="33327">MNTIWSTYLQRAGTLYYTRSLRFSDIFKESYAKSFNIDFVKNILEIGCGPGALSQSLYRWYPNAEILGTDRDSQFVKFSAKHAPYIKFLEADATKLPFGDNSFDVTISNTVQEHVEPSKFFGEQYRVLKPNGVCLVLSARRGINIQAPCIAEQTEFETEIYNRTKNFYSETDKKYNVCAYPLSESELPLAMQKFGFMNVSTNYLTINLTPDNPQYSKEIAYAMINANRQVELDSIEYLPHIAPNVVTADEIERLKEVKNTKYDKRLALYDAGEKQWDTNMSLTMILRGTK</sequence>
<dbReference type="PANTHER" id="PTHR43591">
    <property type="entry name" value="METHYLTRANSFERASE"/>
    <property type="match status" value="1"/>
</dbReference>
<dbReference type="SUPFAM" id="SSF53335">
    <property type="entry name" value="S-adenosyl-L-methionine-dependent methyltransferases"/>
    <property type="match status" value="1"/>
</dbReference>
<keyword evidence="2" id="KW-0489">Methyltransferase</keyword>
<dbReference type="GO" id="GO:0043770">
    <property type="term" value="F:demethylmenaquinone methyltransferase activity"/>
    <property type="evidence" value="ECO:0007669"/>
    <property type="project" value="UniProtKB-EC"/>
</dbReference>
<feature type="domain" description="Methyltransferase type 11" evidence="1">
    <location>
        <begin position="44"/>
        <end position="135"/>
    </location>
</feature>
<dbReference type="CDD" id="cd02440">
    <property type="entry name" value="AdoMet_MTases"/>
    <property type="match status" value="1"/>
</dbReference>
<dbReference type="EMBL" id="VSSQ01006047">
    <property type="protein sequence ID" value="MPM31348.1"/>
    <property type="molecule type" value="Genomic_DNA"/>
</dbReference>
<gene>
    <name evidence="2" type="primary">ubiE_62</name>
    <name evidence="2" type="ORF">SDC9_77903</name>
</gene>
<dbReference type="GO" id="GO:0008757">
    <property type="term" value="F:S-adenosylmethionine-dependent methyltransferase activity"/>
    <property type="evidence" value="ECO:0007669"/>
    <property type="project" value="InterPro"/>
</dbReference>
<reference evidence="2" key="1">
    <citation type="submission" date="2019-08" db="EMBL/GenBank/DDBJ databases">
        <authorList>
            <person name="Kucharzyk K."/>
            <person name="Murdoch R.W."/>
            <person name="Higgins S."/>
            <person name="Loffler F."/>
        </authorList>
    </citation>
    <scope>NUCLEOTIDE SEQUENCE</scope>
</reference>
<dbReference type="EC" id="2.1.1.163" evidence="2"/>
<protein>
    <submittedName>
        <fullName evidence="2">Ubiquinone/menaquinone biosynthesis C-methyltransferase UbiE</fullName>
        <ecNumber evidence="2">2.1.1.163</ecNumber>
    </submittedName>
</protein>